<comment type="caution">
    <text evidence="1">The sequence shown here is derived from an EMBL/GenBank/DDBJ whole genome shotgun (WGS) entry which is preliminary data.</text>
</comment>
<evidence type="ECO:0000313" key="1">
    <source>
        <dbReference type="EMBL" id="KAG5925414.1"/>
    </source>
</evidence>
<sequence>MLIFGDFPKSNRCTPFLHFLIQYYPSIVLTDEERTVAEVADSFIDDCPSQLKHHDYSSKGQFSDSIVAKWFASCWTSVDFAINLAQRLGLRELGPRSLQSLALREPGAKMLALRLARIEKLGITVSSKNYCKVLASFAKHQDDILLADFLTCDIHPDEFDDVETRRMLMTSSVRNRDWRRQRLLQGVEWAIEAEPPARRLNTLLQREVAAYKLGRARQVLDRMEAAKVNLNQDSASQLLTAVFRRIGKHSTRRKGWGSKSSTRSQSLLNEAVEIVRRVALHNFAIPLRYWKLLLCNLGRSGRLDELQQLSEEIVQLYTPSSGGLVPICHEDLPRCFTRDRTATNSFGDLSRLSVYGKPAKKDLGQNVNSRSYATRRNFDNVTADRSRYHCDEAGRYTMVRCSPDLMALKVFSEDTKPPAEAYDNGDCLMLCIPADLSLSHPQHPVQQIFDVTLQRSIVRWAFDVKLNMPPACQSLERLTKCGIDFCDISHGVRLLARLRDLGVFIDVQVLRAAVLSKIALGQVPGRRRNRCRDRHELSIERLKLLFDEAWGVEILPSTLEMRRQIDQQRPKLWDRYSKLFAQSFDEREKSSQEDMLSSKVIS</sequence>
<proteinExistence type="predicted"/>
<organism evidence="1 2">
    <name type="scientific">Claviceps africana</name>
    <dbReference type="NCBI Taxonomy" id="83212"/>
    <lineage>
        <taxon>Eukaryota</taxon>
        <taxon>Fungi</taxon>
        <taxon>Dikarya</taxon>
        <taxon>Ascomycota</taxon>
        <taxon>Pezizomycotina</taxon>
        <taxon>Sordariomycetes</taxon>
        <taxon>Hypocreomycetidae</taxon>
        <taxon>Hypocreales</taxon>
        <taxon>Clavicipitaceae</taxon>
        <taxon>Claviceps</taxon>
    </lineage>
</organism>
<dbReference type="OrthoDB" id="5366531at2759"/>
<reference evidence="1" key="1">
    <citation type="journal article" date="2020" name="bioRxiv">
        <title>Whole genome comparisons of ergot fungi reveals the divergence and evolution of species within the genus Claviceps are the result of varying mechanisms driving genome evolution and host range expansion.</title>
        <authorList>
            <person name="Wyka S.A."/>
            <person name="Mondo S.J."/>
            <person name="Liu M."/>
            <person name="Dettman J."/>
            <person name="Nalam V."/>
            <person name="Broders K.D."/>
        </authorList>
    </citation>
    <scope>NUCLEOTIDE SEQUENCE</scope>
    <source>
        <strain evidence="1">CCC 489</strain>
    </source>
</reference>
<evidence type="ECO:0000313" key="2">
    <source>
        <dbReference type="Proteomes" id="UP000811619"/>
    </source>
</evidence>
<dbReference type="Proteomes" id="UP000811619">
    <property type="component" value="Unassembled WGS sequence"/>
</dbReference>
<gene>
    <name evidence="1" type="ORF">E4U42_004310</name>
</gene>
<accession>A0A8K0J5V3</accession>
<protein>
    <submittedName>
        <fullName evidence="1">Uncharacterized protein</fullName>
    </submittedName>
</protein>
<name>A0A8K0J5V3_9HYPO</name>
<dbReference type="EMBL" id="SRPY01000376">
    <property type="protein sequence ID" value="KAG5925414.1"/>
    <property type="molecule type" value="Genomic_DNA"/>
</dbReference>
<dbReference type="AlphaFoldDB" id="A0A8K0J5V3"/>
<keyword evidence="2" id="KW-1185">Reference proteome</keyword>